<name>A0A6C0F7D2_9ZZZZ</name>
<feature type="compositionally biased region" description="Acidic residues" evidence="1">
    <location>
        <begin position="274"/>
        <end position="295"/>
    </location>
</feature>
<feature type="region of interest" description="Disordered" evidence="1">
    <location>
        <begin position="269"/>
        <end position="295"/>
    </location>
</feature>
<protein>
    <submittedName>
        <fullName evidence="2">Uncharacterized protein</fullName>
    </submittedName>
</protein>
<evidence type="ECO:0000256" key="1">
    <source>
        <dbReference type="SAM" id="MobiDB-lite"/>
    </source>
</evidence>
<dbReference type="AlphaFoldDB" id="A0A6C0F7D2"/>
<sequence>MTVQKPFVQQGFGSEDPEVVNQRLLEAAPPAPADALEQLRAFQAGLPLSLGIGGGGGGQQSPNKAEVVNQRLLEAAKNEPAVGGDNISRIFAWDYLLDTWFQDKRVGKRTKLSVMTLRRYVEKYNEELEKYYDEDFGSGFLCSDSNYGSNMVLCLVDENEKANISKEVRQKIKKAGKYRRDKLKHQWTYSNPMNRIHGYIMLTDVTSDMTPKGKRVMSIPLICSSYFSTFRGVGCDLMDLTKEFCSAVGYTDIVLEVSNEWSSMAELPEHLKEEEDWEEEEEEWEEEEEEEEGWDENLVECDGCGRVWDGNAQCPCRLDEDEEEEIWYPENEVLEIISSELWKKCLRKENGTPYHNFGEDYVQCYVQAYLFEEYHSTEGKKKKPLPEENDPKDYEYGGFWYKKGFKSQERLVGFYEKFGFKEDKDIYLNWGCFSDHPYPSMVVSL</sequence>
<accession>A0A6C0F7D2</accession>
<organism evidence="2">
    <name type="scientific">viral metagenome</name>
    <dbReference type="NCBI Taxonomy" id="1070528"/>
    <lineage>
        <taxon>unclassified sequences</taxon>
        <taxon>metagenomes</taxon>
        <taxon>organismal metagenomes</taxon>
    </lineage>
</organism>
<proteinExistence type="predicted"/>
<evidence type="ECO:0000313" key="2">
    <source>
        <dbReference type="EMBL" id="QHT36479.1"/>
    </source>
</evidence>
<reference evidence="2" key="1">
    <citation type="journal article" date="2020" name="Nature">
        <title>Giant virus diversity and host interactions through global metagenomics.</title>
        <authorList>
            <person name="Schulz F."/>
            <person name="Roux S."/>
            <person name="Paez-Espino D."/>
            <person name="Jungbluth S."/>
            <person name="Walsh D.A."/>
            <person name="Denef V.J."/>
            <person name="McMahon K.D."/>
            <person name="Konstantinidis K.T."/>
            <person name="Eloe-Fadrosh E.A."/>
            <person name="Kyrpides N.C."/>
            <person name="Woyke T."/>
        </authorList>
    </citation>
    <scope>NUCLEOTIDE SEQUENCE</scope>
    <source>
        <strain evidence="2">GVMAG-S-ERX555931-87</strain>
    </source>
</reference>
<dbReference type="EMBL" id="MN738743">
    <property type="protein sequence ID" value="QHT36479.1"/>
    <property type="molecule type" value="Genomic_DNA"/>
</dbReference>